<organism evidence="1">
    <name type="scientific">Oryza punctata</name>
    <name type="common">Red rice</name>
    <dbReference type="NCBI Taxonomy" id="4537"/>
    <lineage>
        <taxon>Eukaryota</taxon>
        <taxon>Viridiplantae</taxon>
        <taxon>Streptophyta</taxon>
        <taxon>Embryophyta</taxon>
        <taxon>Tracheophyta</taxon>
        <taxon>Spermatophyta</taxon>
        <taxon>Magnoliopsida</taxon>
        <taxon>Liliopsida</taxon>
        <taxon>Poales</taxon>
        <taxon>Poaceae</taxon>
        <taxon>BOP clade</taxon>
        <taxon>Oryzoideae</taxon>
        <taxon>Oryzeae</taxon>
        <taxon>Oryzinae</taxon>
        <taxon>Oryza</taxon>
    </lineage>
</organism>
<dbReference type="GO" id="GO:0003676">
    <property type="term" value="F:nucleic acid binding"/>
    <property type="evidence" value="ECO:0007669"/>
    <property type="project" value="InterPro"/>
</dbReference>
<sequence>MQRVQLLLKHEECTIGLNNLKQYPTNESYHLTPTGRKGNITCFGCGEKGHYANKYPKKKSWKWTEKEFGLEPNMEYNCRNVTNTNATFDKLKSHNYGNQGEMAVAPLVDNLDSMR</sequence>
<dbReference type="GO" id="GO:0008270">
    <property type="term" value="F:zinc ion binding"/>
    <property type="evidence" value="ECO:0007669"/>
    <property type="project" value="InterPro"/>
</dbReference>
<dbReference type="AlphaFoldDB" id="A0A0E0M5S8"/>
<dbReference type="HOGENOM" id="CLU_2112862_0_0_1"/>
<evidence type="ECO:0008006" key="3">
    <source>
        <dbReference type="Google" id="ProtNLM"/>
    </source>
</evidence>
<reference evidence="1" key="1">
    <citation type="submission" date="2015-04" db="UniProtKB">
        <authorList>
            <consortium name="EnsemblPlants"/>
        </authorList>
    </citation>
    <scope>IDENTIFICATION</scope>
</reference>
<protein>
    <recommendedName>
        <fullName evidence="3">CCHC-type domain-containing protein</fullName>
    </recommendedName>
</protein>
<dbReference type="Gene3D" id="4.10.60.10">
    <property type="entry name" value="Zinc finger, CCHC-type"/>
    <property type="match status" value="1"/>
</dbReference>
<evidence type="ECO:0000313" key="1">
    <source>
        <dbReference type="EnsemblPlants" id="OPUNC10G02890.1"/>
    </source>
</evidence>
<proteinExistence type="predicted"/>
<dbReference type="InterPro" id="IPR036875">
    <property type="entry name" value="Znf_CCHC_sf"/>
</dbReference>
<reference evidence="1" key="2">
    <citation type="submission" date="2018-05" db="EMBL/GenBank/DDBJ databases">
        <title>OpunRS2 (Oryza punctata Reference Sequence Version 2).</title>
        <authorList>
            <person name="Zhang J."/>
            <person name="Kudrna D."/>
            <person name="Lee S."/>
            <person name="Talag J."/>
            <person name="Welchert J."/>
            <person name="Wing R.A."/>
        </authorList>
    </citation>
    <scope>NUCLEOTIDE SEQUENCE [LARGE SCALE GENOMIC DNA]</scope>
</reference>
<accession>A0A0E0M5S8</accession>
<dbReference type="SUPFAM" id="SSF57756">
    <property type="entry name" value="Retrovirus zinc finger-like domains"/>
    <property type="match status" value="1"/>
</dbReference>
<dbReference type="Gramene" id="OPUNC10G02890.1">
    <property type="protein sequence ID" value="OPUNC10G02890.1"/>
    <property type="gene ID" value="OPUNC10G02890"/>
</dbReference>
<keyword evidence="2" id="KW-1185">Reference proteome</keyword>
<dbReference type="EnsemblPlants" id="OPUNC10G02890.1">
    <property type="protein sequence ID" value="OPUNC10G02890.1"/>
    <property type="gene ID" value="OPUNC10G02890"/>
</dbReference>
<name>A0A0E0M5S8_ORYPU</name>
<evidence type="ECO:0000313" key="2">
    <source>
        <dbReference type="Proteomes" id="UP000026962"/>
    </source>
</evidence>
<dbReference type="Proteomes" id="UP000026962">
    <property type="component" value="Chromosome 10"/>
</dbReference>